<comment type="similarity">
    <text evidence="1">Belongs to the bacterial solute-binding protein 5 family.</text>
</comment>
<evidence type="ECO:0000313" key="6">
    <source>
        <dbReference type="Proteomes" id="UP000186400"/>
    </source>
</evidence>
<evidence type="ECO:0000256" key="1">
    <source>
        <dbReference type="ARBA" id="ARBA00005695"/>
    </source>
</evidence>
<dbReference type="GO" id="GO:0030288">
    <property type="term" value="C:outer membrane-bounded periplasmic space"/>
    <property type="evidence" value="ECO:0007669"/>
    <property type="project" value="UniProtKB-ARBA"/>
</dbReference>
<dbReference type="RefSeq" id="WP_076487376.1">
    <property type="nucleotide sequence ID" value="NZ_FTMS01000001.1"/>
</dbReference>
<dbReference type="STRING" id="159291.SAMN05920897_101148"/>
<accession>A0A1N6NA72</accession>
<evidence type="ECO:0000256" key="2">
    <source>
        <dbReference type="ARBA" id="ARBA00022729"/>
    </source>
</evidence>
<dbReference type="CDD" id="cd00995">
    <property type="entry name" value="PBP2_NikA_DppA_OppA_like"/>
    <property type="match status" value="1"/>
</dbReference>
<dbReference type="PANTHER" id="PTHR30290">
    <property type="entry name" value="PERIPLASMIC BINDING COMPONENT OF ABC TRANSPORTER"/>
    <property type="match status" value="1"/>
</dbReference>
<keyword evidence="6" id="KW-1185">Reference proteome</keyword>
<protein>
    <submittedName>
        <fullName evidence="5">Peptide/nickel transport system substrate-binding protein</fullName>
    </submittedName>
</protein>
<keyword evidence="2 3" id="KW-0732">Signal</keyword>
<feature type="chain" id="PRO_5012297501" evidence="3">
    <location>
        <begin position="28"/>
        <end position="515"/>
    </location>
</feature>
<dbReference type="InterPro" id="IPR039424">
    <property type="entry name" value="SBP_5"/>
</dbReference>
<proteinExistence type="inferred from homology"/>
<evidence type="ECO:0000256" key="3">
    <source>
        <dbReference type="SAM" id="SignalP"/>
    </source>
</evidence>
<name>A0A1N6NA72_9SPIO</name>
<organism evidence="5 6">
    <name type="scientific">Alkalispirochaeta americana</name>
    <dbReference type="NCBI Taxonomy" id="159291"/>
    <lineage>
        <taxon>Bacteria</taxon>
        <taxon>Pseudomonadati</taxon>
        <taxon>Spirochaetota</taxon>
        <taxon>Spirochaetia</taxon>
        <taxon>Spirochaetales</taxon>
        <taxon>Spirochaetaceae</taxon>
        <taxon>Alkalispirochaeta</taxon>
    </lineage>
</organism>
<dbReference type="Proteomes" id="UP000186400">
    <property type="component" value="Unassembled WGS sequence"/>
</dbReference>
<dbReference type="SUPFAM" id="SSF53850">
    <property type="entry name" value="Periplasmic binding protein-like II"/>
    <property type="match status" value="1"/>
</dbReference>
<evidence type="ECO:0000259" key="4">
    <source>
        <dbReference type="Pfam" id="PF00496"/>
    </source>
</evidence>
<dbReference type="InterPro" id="IPR030678">
    <property type="entry name" value="Peptide/Ni-bd"/>
</dbReference>
<gene>
    <name evidence="5" type="ORF">SAMN05920897_101148</name>
</gene>
<feature type="signal peptide" evidence="3">
    <location>
        <begin position="1"/>
        <end position="27"/>
    </location>
</feature>
<sequence length="515" mass="58290">MKKKTRLASTAIMATLAAALIIAGCQAQQEEDDQLVTLRVAVPNFPNSLDASIAAERNAQNVSWQMFDSLVWANDENIIEPALAESWEVSDDGTEYTFHLREGVSFHNGEPFNAQAVVYSWERGQRPVMEWSDRWARAKEVEALDEYTLRITTEEPDPLFLSVMAQHWNIVPPVYTEEVGDDAFGEAPVGTGPFQFVEWVREDRIILERNPDYWRMGLPKADRVIYRPIPEASTRMAAIQTGEIDIVNRLTYEQAEALESVSGVNVVTYPIDRVFYIAFNNLTSGVGEPTEDARVRRAMNYAVDRQAIIDSLFGGRARLSTGLMTESNLGYDHSIEPYPYDPDKARQLLAEAGYPEGFSIGFAAPSGAYTNFEQVAEAVQGYLADVGIRADLDIMESGRFWDLEGDKQLPPLFGDSWSERSGESLPRLKGALDGWDASFSAWSDPEIDRYLAQISVTIDQNERAKLYQELHNYMYQDPPFIYLYVPETFEATRDNVVDYRPRAAEDYFLMFTTLR</sequence>
<dbReference type="GO" id="GO:0043190">
    <property type="term" value="C:ATP-binding cassette (ABC) transporter complex"/>
    <property type="evidence" value="ECO:0007669"/>
    <property type="project" value="InterPro"/>
</dbReference>
<dbReference type="Pfam" id="PF00496">
    <property type="entry name" value="SBP_bac_5"/>
    <property type="match status" value="1"/>
</dbReference>
<dbReference type="PROSITE" id="PS01040">
    <property type="entry name" value="SBP_BACTERIAL_5"/>
    <property type="match status" value="1"/>
</dbReference>
<evidence type="ECO:0000313" key="5">
    <source>
        <dbReference type="EMBL" id="SIP88955.1"/>
    </source>
</evidence>
<dbReference type="InterPro" id="IPR023765">
    <property type="entry name" value="SBP_5_CS"/>
</dbReference>
<reference evidence="6" key="1">
    <citation type="submission" date="2017-01" db="EMBL/GenBank/DDBJ databases">
        <authorList>
            <person name="Varghese N."/>
            <person name="Submissions S."/>
        </authorList>
    </citation>
    <scope>NUCLEOTIDE SEQUENCE [LARGE SCALE GENOMIC DNA]</scope>
    <source>
        <strain evidence="6">ASpG1</strain>
    </source>
</reference>
<dbReference type="OrthoDB" id="304884at2"/>
<dbReference type="Gene3D" id="3.90.76.10">
    <property type="entry name" value="Dipeptide-binding Protein, Domain 1"/>
    <property type="match status" value="1"/>
</dbReference>
<dbReference type="InterPro" id="IPR000914">
    <property type="entry name" value="SBP_5_dom"/>
</dbReference>
<dbReference type="GO" id="GO:0015833">
    <property type="term" value="P:peptide transport"/>
    <property type="evidence" value="ECO:0007669"/>
    <property type="project" value="TreeGrafter"/>
</dbReference>
<dbReference type="AlphaFoldDB" id="A0A1N6NA72"/>
<dbReference type="PIRSF" id="PIRSF002741">
    <property type="entry name" value="MppA"/>
    <property type="match status" value="1"/>
</dbReference>
<dbReference type="Gene3D" id="3.10.105.10">
    <property type="entry name" value="Dipeptide-binding Protein, Domain 3"/>
    <property type="match status" value="1"/>
</dbReference>
<dbReference type="EMBL" id="FTMS01000001">
    <property type="protein sequence ID" value="SIP88955.1"/>
    <property type="molecule type" value="Genomic_DNA"/>
</dbReference>
<dbReference type="GO" id="GO:1904680">
    <property type="term" value="F:peptide transmembrane transporter activity"/>
    <property type="evidence" value="ECO:0007669"/>
    <property type="project" value="TreeGrafter"/>
</dbReference>
<feature type="domain" description="Solute-binding protein family 5" evidence="4">
    <location>
        <begin position="79"/>
        <end position="422"/>
    </location>
</feature>
<dbReference type="PROSITE" id="PS51257">
    <property type="entry name" value="PROKAR_LIPOPROTEIN"/>
    <property type="match status" value="1"/>
</dbReference>
<dbReference type="PANTHER" id="PTHR30290:SF38">
    <property type="entry name" value="D,D-DIPEPTIDE-BINDING PERIPLASMIC PROTEIN DDPA-RELATED"/>
    <property type="match status" value="1"/>
</dbReference>
<dbReference type="Gene3D" id="3.40.190.10">
    <property type="entry name" value="Periplasmic binding protein-like II"/>
    <property type="match status" value="1"/>
</dbReference>